<proteinExistence type="predicted"/>
<name>A0A8J2YFY0_9BACL</name>
<gene>
    <name evidence="2" type="ORF">GCM10011391_07230</name>
</gene>
<evidence type="ECO:0000256" key="1">
    <source>
        <dbReference type="SAM" id="MobiDB-lite"/>
    </source>
</evidence>
<reference evidence="2" key="1">
    <citation type="journal article" date="2014" name="Int. J. Syst. Evol. Microbiol.">
        <title>Complete genome sequence of Corynebacterium casei LMG S-19264T (=DSM 44701T), isolated from a smear-ripened cheese.</title>
        <authorList>
            <consortium name="US DOE Joint Genome Institute (JGI-PGF)"/>
            <person name="Walter F."/>
            <person name="Albersmeier A."/>
            <person name="Kalinowski J."/>
            <person name="Ruckert C."/>
        </authorList>
    </citation>
    <scope>NUCLEOTIDE SEQUENCE</scope>
    <source>
        <strain evidence="2">CGMCC 1.15371</strain>
    </source>
</reference>
<evidence type="ECO:0000313" key="3">
    <source>
        <dbReference type="Proteomes" id="UP000628775"/>
    </source>
</evidence>
<dbReference type="EMBL" id="BMIR01000002">
    <property type="protein sequence ID" value="GGE31119.1"/>
    <property type="molecule type" value="Genomic_DNA"/>
</dbReference>
<dbReference type="AlphaFoldDB" id="A0A8J2YFY0"/>
<accession>A0A8J2YFY0</accession>
<organism evidence="2 3">
    <name type="scientific">Pullulanibacillus camelliae</name>
    <dbReference type="NCBI Taxonomy" id="1707096"/>
    <lineage>
        <taxon>Bacteria</taxon>
        <taxon>Bacillati</taxon>
        <taxon>Bacillota</taxon>
        <taxon>Bacilli</taxon>
        <taxon>Bacillales</taxon>
        <taxon>Sporolactobacillaceae</taxon>
        <taxon>Pullulanibacillus</taxon>
    </lineage>
</organism>
<evidence type="ECO:0000313" key="2">
    <source>
        <dbReference type="EMBL" id="GGE31119.1"/>
    </source>
</evidence>
<dbReference type="Proteomes" id="UP000628775">
    <property type="component" value="Unassembled WGS sequence"/>
</dbReference>
<comment type="caution">
    <text evidence="2">The sequence shown here is derived from an EMBL/GenBank/DDBJ whole genome shotgun (WGS) entry which is preliminary data.</text>
</comment>
<sequence length="64" mass="7397">MGLNDKQGFGGTGDGAEFTDPHRIRGSYQPVWVILDRLFHLNIKRFVVAREFKSFFSLGNRRQI</sequence>
<keyword evidence="3" id="KW-1185">Reference proteome</keyword>
<reference evidence="2" key="2">
    <citation type="submission" date="2020-09" db="EMBL/GenBank/DDBJ databases">
        <authorList>
            <person name="Sun Q."/>
            <person name="Zhou Y."/>
        </authorList>
    </citation>
    <scope>NUCLEOTIDE SEQUENCE</scope>
    <source>
        <strain evidence="2">CGMCC 1.15371</strain>
    </source>
</reference>
<feature type="region of interest" description="Disordered" evidence="1">
    <location>
        <begin position="1"/>
        <end position="21"/>
    </location>
</feature>
<protein>
    <submittedName>
        <fullName evidence="2">Uncharacterized protein</fullName>
    </submittedName>
</protein>